<dbReference type="EMBL" id="FNEK01000004">
    <property type="protein sequence ID" value="SDI57724.1"/>
    <property type="molecule type" value="Genomic_DNA"/>
</dbReference>
<reference evidence="2 3" key="1">
    <citation type="submission" date="2016-10" db="EMBL/GenBank/DDBJ databases">
        <authorList>
            <person name="de Groot N.N."/>
        </authorList>
    </citation>
    <scope>NUCLEOTIDE SEQUENCE [LARGE SCALE GENOMIC DNA]</scope>
    <source>
        <strain evidence="2 3">DSM 25294</strain>
    </source>
</reference>
<dbReference type="RefSeq" id="WP_280138460.1">
    <property type="nucleotide sequence ID" value="NZ_FNEK01000004.1"/>
</dbReference>
<organism evidence="2 3">
    <name type="scientific">Aliiruegeria lutimaris</name>
    <dbReference type="NCBI Taxonomy" id="571298"/>
    <lineage>
        <taxon>Bacteria</taxon>
        <taxon>Pseudomonadati</taxon>
        <taxon>Pseudomonadota</taxon>
        <taxon>Alphaproteobacteria</taxon>
        <taxon>Rhodobacterales</taxon>
        <taxon>Roseobacteraceae</taxon>
        <taxon>Aliiruegeria</taxon>
    </lineage>
</organism>
<keyword evidence="1" id="KW-1133">Transmembrane helix</keyword>
<dbReference type="Proteomes" id="UP000199382">
    <property type="component" value="Unassembled WGS sequence"/>
</dbReference>
<sequence>MQTMSAGYQSISLIVQLNWDRIFYIAAIIAALTGAAALGSLLAG</sequence>
<evidence type="ECO:0000313" key="3">
    <source>
        <dbReference type="Proteomes" id="UP000199382"/>
    </source>
</evidence>
<name>A0A1G8LPW5_9RHOB</name>
<accession>A0A1G8LPW5</accession>
<evidence type="ECO:0000313" key="2">
    <source>
        <dbReference type="EMBL" id="SDI57724.1"/>
    </source>
</evidence>
<protein>
    <submittedName>
        <fullName evidence="2">Uncharacterized protein</fullName>
    </submittedName>
</protein>
<evidence type="ECO:0000256" key="1">
    <source>
        <dbReference type="SAM" id="Phobius"/>
    </source>
</evidence>
<keyword evidence="1" id="KW-0812">Transmembrane</keyword>
<feature type="transmembrane region" description="Helical" evidence="1">
    <location>
        <begin position="22"/>
        <end position="43"/>
    </location>
</feature>
<proteinExistence type="predicted"/>
<keyword evidence="3" id="KW-1185">Reference proteome</keyword>
<gene>
    <name evidence="2" type="ORF">SAMN04488026_1004110</name>
</gene>
<dbReference type="AlphaFoldDB" id="A0A1G8LPW5"/>
<keyword evidence="1" id="KW-0472">Membrane</keyword>
<dbReference type="STRING" id="571298.SAMN04488026_1004110"/>